<dbReference type="EMBL" id="AUSU01003742">
    <property type="protein sequence ID" value="EPS66325.1"/>
    <property type="molecule type" value="Genomic_DNA"/>
</dbReference>
<feature type="compositionally biased region" description="Gly residues" evidence="10">
    <location>
        <begin position="7"/>
        <end position="20"/>
    </location>
</feature>
<gene>
    <name evidence="12" type="ORF">M569_08452</name>
</gene>
<evidence type="ECO:0000256" key="6">
    <source>
        <dbReference type="ARBA" id="ARBA00023163"/>
    </source>
</evidence>
<dbReference type="PANTHER" id="PTHR31992">
    <property type="entry name" value="DOF ZINC FINGER PROTEIN DOF1.4-RELATED"/>
    <property type="match status" value="1"/>
</dbReference>
<dbReference type="PROSITE" id="PS01361">
    <property type="entry name" value="ZF_DOF_1"/>
    <property type="match status" value="1"/>
</dbReference>
<comment type="function">
    <text evidence="9">Transcription factor that binds specifically to a 5'-AA[AG]G-3' consensus core sequence.</text>
</comment>
<evidence type="ECO:0000256" key="10">
    <source>
        <dbReference type="SAM" id="MobiDB-lite"/>
    </source>
</evidence>
<dbReference type="OrthoDB" id="1927254at2759"/>
<dbReference type="GO" id="GO:0005634">
    <property type="term" value="C:nucleus"/>
    <property type="evidence" value="ECO:0007669"/>
    <property type="project" value="UniProtKB-SubCell"/>
</dbReference>
<evidence type="ECO:0000256" key="5">
    <source>
        <dbReference type="ARBA" id="ARBA00023125"/>
    </source>
</evidence>
<comment type="subcellular location">
    <subcellularLocation>
        <location evidence="8 9">Nucleus</location>
    </subcellularLocation>
</comment>
<organism evidence="12 13">
    <name type="scientific">Genlisea aurea</name>
    <dbReference type="NCBI Taxonomy" id="192259"/>
    <lineage>
        <taxon>Eukaryota</taxon>
        <taxon>Viridiplantae</taxon>
        <taxon>Streptophyta</taxon>
        <taxon>Embryophyta</taxon>
        <taxon>Tracheophyta</taxon>
        <taxon>Spermatophyta</taxon>
        <taxon>Magnoliopsida</taxon>
        <taxon>eudicotyledons</taxon>
        <taxon>Gunneridae</taxon>
        <taxon>Pentapetalae</taxon>
        <taxon>asterids</taxon>
        <taxon>lamiids</taxon>
        <taxon>Lamiales</taxon>
        <taxon>Lentibulariaceae</taxon>
        <taxon>Genlisea</taxon>
    </lineage>
</organism>
<feature type="region of interest" description="Disordered" evidence="10">
    <location>
        <begin position="83"/>
        <end position="137"/>
    </location>
</feature>
<keyword evidence="7 8" id="KW-0539">Nucleus</keyword>
<evidence type="ECO:0000256" key="4">
    <source>
        <dbReference type="ARBA" id="ARBA00023015"/>
    </source>
</evidence>
<evidence type="ECO:0000259" key="11">
    <source>
        <dbReference type="PROSITE" id="PS50884"/>
    </source>
</evidence>
<keyword evidence="6 9" id="KW-0804">Transcription</keyword>
<evidence type="ECO:0000256" key="7">
    <source>
        <dbReference type="ARBA" id="ARBA00023242"/>
    </source>
</evidence>
<evidence type="ECO:0000313" key="13">
    <source>
        <dbReference type="Proteomes" id="UP000015453"/>
    </source>
</evidence>
<dbReference type="InterPro" id="IPR003851">
    <property type="entry name" value="Znf_Dof"/>
</dbReference>
<keyword evidence="5 8" id="KW-0238">DNA-binding</keyword>
<keyword evidence="3 9" id="KW-0862">Zinc</keyword>
<dbReference type="PANTHER" id="PTHR31992:SF205">
    <property type="entry name" value="DOF ZINC FINGER PROTEIN"/>
    <property type="match status" value="1"/>
</dbReference>
<comment type="caution">
    <text evidence="12">The sequence shown here is derived from an EMBL/GenBank/DDBJ whole genome shotgun (WGS) entry which is preliminary data.</text>
</comment>
<evidence type="ECO:0000313" key="12">
    <source>
        <dbReference type="EMBL" id="EPS66325.1"/>
    </source>
</evidence>
<evidence type="ECO:0000256" key="8">
    <source>
        <dbReference type="PROSITE-ProRule" id="PRU00071"/>
    </source>
</evidence>
<dbReference type="Pfam" id="PF02701">
    <property type="entry name" value="Zn_ribbon_Dof"/>
    <property type="match status" value="1"/>
</dbReference>
<dbReference type="GO" id="GO:0003677">
    <property type="term" value="F:DNA binding"/>
    <property type="evidence" value="ECO:0007669"/>
    <property type="project" value="UniProtKB-UniRule"/>
</dbReference>
<feature type="region of interest" description="Disordered" evidence="10">
    <location>
        <begin position="1"/>
        <end position="33"/>
    </location>
</feature>
<evidence type="ECO:0000256" key="1">
    <source>
        <dbReference type="ARBA" id="ARBA00022723"/>
    </source>
</evidence>
<keyword evidence="2 8" id="KW-0863">Zinc-finger</keyword>
<dbReference type="InterPro" id="IPR045174">
    <property type="entry name" value="Dof"/>
</dbReference>
<accession>S8CHK7</accession>
<keyword evidence="1 9" id="KW-0479">Metal-binding</keyword>
<feature type="domain" description="Dof-type" evidence="11">
    <location>
        <begin position="38"/>
        <end position="92"/>
    </location>
</feature>
<evidence type="ECO:0000256" key="9">
    <source>
        <dbReference type="RuleBase" id="RU369094"/>
    </source>
</evidence>
<keyword evidence="4 9" id="KW-0805">Transcription regulation</keyword>
<keyword evidence="13" id="KW-1185">Reference proteome</keyword>
<sequence>MQDIHAIGGGGDGGGRFFGGGDRRMRPHSHPNNHLQALKCPRCDSLNTKFCYYNNYNLSQPRHFCKSCRRYWTKGGVLRNVPVGGGCRKTKRGNQKSGEGSGEHAVKAQSSSSTESSSKTAAAMAAATVPEEPPTVSNSASIASIGAVYNFSDSKFFPSFDNQSALLNPPTDAQIFPSAFAGLIPAPPSSSPEMMGFGMVRAQADFGAPASHNPHPLTSEVEAFELLPHMKTTVNDGRLTAPDWETPTGGGDHALFDLTADVDPVYWTQPQWTDSDHQHSLNFLP</sequence>
<dbReference type="GO" id="GO:0003700">
    <property type="term" value="F:DNA-binding transcription factor activity"/>
    <property type="evidence" value="ECO:0007669"/>
    <property type="project" value="UniProtKB-UniRule"/>
</dbReference>
<evidence type="ECO:0000256" key="3">
    <source>
        <dbReference type="ARBA" id="ARBA00022833"/>
    </source>
</evidence>
<evidence type="ECO:0000256" key="2">
    <source>
        <dbReference type="ARBA" id="ARBA00022771"/>
    </source>
</evidence>
<feature type="compositionally biased region" description="Low complexity" evidence="10">
    <location>
        <begin position="108"/>
        <end position="128"/>
    </location>
</feature>
<dbReference type="AlphaFoldDB" id="S8CHK7"/>
<protein>
    <recommendedName>
        <fullName evidence="9">Dof zinc finger protein</fullName>
    </recommendedName>
</protein>
<dbReference type="Proteomes" id="UP000015453">
    <property type="component" value="Unassembled WGS sequence"/>
</dbReference>
<proteinExistence type="predicted"/>
<dbReference type="PROSITE" id="PS50884">
    <property type="entry name" value="ZF_DOF_2"/>
    <property type="match status" value="1"/>
</dbReference>
<reference evidence="12 13" key="1">
    <citation type="journal article" date="2013" name="BMC Genomics">
        <title>The miniature genome of a carnivorous plant Genlisea aurea contains a low number of genes and short non-coding sequences.</title>
        <authorList>
            <person name="Leushkin E.V."/>
            <person name="Sutormin R.A."/>
            <person name="Nabieva E.R."/>
            <person name="Penin A.A."/>
            <person name="Kondrashov A.S."/>
            <person name="Logacheva M.D."/>
        </authorList>
    </citation>
    <scope>NUCLEOTIDE SEQUENCE [LARGE SCALE GENOMIC DNA]</scope>
</reference>
<name>S8CHK7_9LAMI</name>
<dbReference type="GO" id="GO:0008270">
    <property type="term" value="F:zinc ion binding"/>
    <property type="evidence" value="ECO:0007669"/>
    <property type="project" value="UniProtKB-KW"/>
</dbReference>